<dbReference type="GO" id="GO:0000976">
    <property type="term" value="F:transcription cis-regulatory region binding"/>
    <property type="evidence" value="ECO:0007669"/>
    <property type="project" value="TreeGrafter"/>
</dbReference>
<evidence type="ECO:0000259" key="4">
    <source>
        <dbReference type="PROSITE" id="PS50932"/>
    </source>
</evidence>
<keyword evidence="1" id="KW-0805">Transcription regulation</keyword>
<evidence type="ECO:0000256" key="3">
    <source>
        <dbReference type="ARBA" id="ARBA00023163"/>
    </source>
</evidence>
<keyword evidence="2" id="KW-0238">DNA-binding</keyword>
<dbReference type="SUPFAM" id="SSF53822">
    <property type="entry name" value="Periplasmic binding protein-like I"/>
    <property type="match status" value="1"/>
</dbReference>
<dbReference type="CDD" id="cd06273">
    <property type="entry name" value="PBP1_LacI-like"/>
    <property type="match status" value="1"/>
</dbReference>
<dbReference type="EMBL" id="CYSR01000029">
    <property type="protein sequence ID" value="CUI00588.1"/>
    <property type="molecule type" value="Genomic_DNA"/>
</dbReference>
<dbReference type="RefSeq" id="WP_058286659.1">
    <property type="nucleotide sequence ID" value="NZ_CP081049.1"/>
</dbReference>
<dbReference type="GO" id="GO:0003700">
    <property type="term" value="F:DNA-binding transcription factor activity"/>
    <property type="evidence" value="ECO:0007669"/>
    <property type="project" value="TreeGrafter"/>
</dbReference>
<dbReference type="Pfam" id="PF13377">
    <property type="entry name" value="Peripla_BP_3"/>
    <property type="match status" value="1"/>
</dbReference>
<name>A0A0P1HB60_9RHOB</name>
<dbReference type="PROSITE" id="PS50932">
    <property type="entry name" value="HTH_LACI_2"/>
    <property type="match status" value="1"/>
</dbReference>
<organism evidence="5 6">
    <name type="scientific">Leisingera aquaemixtae</name>
    <dbReference type="NCBI Taxonomy" id="1396826"/>
    <lineage>
        <taxon>Bacteria</taxon>
        <taxon>Pseudomonadati</taxon>
        <taxon>Pseudomonadota</taxon>
        <taxon>Alphaproteobacteria</taxon>
        <taxon>Rhodobacterales</taxon>
        <taxon>Roseobacteraceae</taxon>
        <taxon>Leisingera</taxon>
    </lineage>
</organism>
<dbReference type="PANTHER" id="PTHR30146:SF138">
    <property type="entry name" value="TRANSCRIPTIONAL REGULATORY PROTEIN"/>
    <property type="match status" value="1"/>
</dbReference>
<evidence type="ECO:0000256" key="2">
    <source>
        <dbReference type="ARBA" id="ARBA00023125"/>
    </source>
</evidence>
<evidence type="ECO:0000256" key="1">
    <source>
        <dbReference type="ARBA" id="ARBA00023015"/>
    </source>
</evidence>
<dbReference type="Proteomes" id="UP000051326">
    <property type="component" value="Unassembled WGS sequence"/>
</dbReference>
<sequence>MGKTRSAPTLTDVAREAGVSTATVSRCLNTPERVIESTRQRVLQAVESLGYTPNFAARVMAAKRSFTIGAIIPTMDNAIFARGLQAFQDELRERGYTLLVSSSAYDPEAEREQIRTLVARGADGLLLIGHARDPQIYEYLDRHQVPSLVAWSYVPEARRPSVGFSNACAMRALAESVLAAGHRRIAMISGLTEGNDRALSRVEGVRQALQAAGLGEGALTLIETPYEIDKGAEAFRQLMALEPRPTVVMCGNDVLAAGALREAKGMGIAVPEQVSVTGFDDIELAAIVSPALTTVHVPHREMGRKAARELVAMVEGTSAGQPECISTHVVTRQSLAAPPDPS</sequence>
<accession>A0A0P1HB60</accession>
<dbReference type="AlphaFoldDB" id="A0A0P1HB60"/>
<proteinExistence type="predicted"/>
<dbReference type="CDD" id="cd01392">
    <property type="entry name" value="HTH_LacI"/>
    <property type="match status" value="1"/>
</dbReference>
<dbReference type="STRING" id="1396826.PHA8399_02720"/>
<reference evidence="5 6" key="1">
    <citation type="submission" date="2015-09" db="EMBL/GenBank/DDBJ databases">
        <authorList>
            <consortium name="Swine Surveillance"/>
        </authorList>
    </citation>
    <scope>NUCLEOTIDE SEQUENCE [LARGE SCALE GENOMIC DNA]</scope>
    <source>
        <strain evidence="5 6">CECT 8399</strain>
    </source>
</reference>
<evidence type="ECO:0000313" key="6">
    <source>
        <dbReference type="Proteomes" id="UP000051326"/>
    </source>
</evidence>
<dbReference type="InterPro" id="IPR010982">
    <property type="entry name" value="Lambda_DNA-bd_dom_sf"/>
</dbReference>
<dbReference type="PRINTS" id="PR00036">
    <property type="entry name" value="HTHLACI"/>
</dbReference>
<dbReference type="PANTHER" id="PTHR30146">
    <property type="entry name" value="LACI-RELATED TRANSCRIPTIONAL REPRESSOR"/>
    <property type="match status" value="1"/>
</dbReference>
<dbReference type="Pfam" id="PF00356">
    <property type="entry name" value="LacI"/>
    <property type="match status" value="1"/>
</dbReference>
<keyword evidence="3" id="KW-0804">Transcription</keyword>
<dbReference type="Gene3D" id="3.40.50.2300">
    <property type="match status" value="2"/>
</dbReference>
<dbReference type="Gene3D" id="1.10.260.40">
    <property type="entry name" value="lambda repressor-like DNA-binding domains"/>
    <property type="match status" value="1"/>
</dbReference>
<dbReference type="SMART" id="SM00354">
    <property type="entry name" value="HTH_LACI"/>
    <property type="match status" value="1"/>
</dbReference>
<dbReference type="SUPFAM" id="SSF47413">
    <property type="entry name" value="lambda repressor-like DNA-binding domains"/>
    <property type="match status" value="1"/>
</dbReference>
<dbReference type="InterPro" id="IPR028082">
    <property type="entry name" value="Peripla_BP_I"/>
</dbReference>
<evidence type="ECO:0000313" key="5">
    <source>
        <dbReference type="EMBL" id="CUI00588.1"/>
    </source>
</evidence>
<feature type="domain" description="HTH lacI-type" evidence="4">
    <location>
        <begin position="8"/>
        <end position="62"/>
    </location>
</feature>
<dbReference type="InterPro" id="IPR000843">
    <property type="entry name" value="HTH_LacI"/>
</dbReference>
<gene>
    <name evidence="5" type="primary">ccpA</name>
    <name evidence="5" type="ORF">PHA8399_02720</name>
</gene>
<protein>
    <submittedName>
        <fullName evidence="5">Glucose-resistance amylase regulator</fullName>
    </submittedName>
</protein>
<dbReference type="InterPro" id="IPR046335">
    <property type="entry name" value="LacI/GalR-like_sensor"/>
</dbReference>